<keyword evidence="4 10" id="KW-0808">Transferase</keyword>
<dbReference type="RefSeq" id="WP_168719976.1">
    <property type="nucleotide sequence ID" value="NZ_CP042909.1"/>
</dbReference>
<evidence type="ECO:0000256" key="6">
    <source>
        <dbReference type="ARBA" id="ARBA00022741"/>
    </source>
</evidence>
<dbReference type="Proteomes" id="UP000501253">
    <property type="component" value="Chromosome"/>
</dbReference>
<evidence type="ECO:0000256" key="5">
    <source>
        <dbReference type="ARBA" id="ARBA00022694"/>
    </source>
</evidence>
<feature type="binding site" evidence="10">
    <location>
        <begin position="20"/>
        <end position="27"/>
    </location>
    <ligand>
        <name>ATP</name>
        <dbReference type="ChEBI" id="CHEBI:30616"/>
    </ligand>
</feature>
<evidence type="ECO:0000256" key="9">
    <source>
        <dbReference type="ARBA" id="ARBA00049563"/>
    </source>
</evidence>
<dbReference type="KEGG" id="tmai:FVE67_07355"/>
<evidence type="ECO:0000256" key="4">
    <source>
        <dbReference type="ARBA" id="ARBA00022679"/>
    </source>
</evidence>
<reference evidence="14 15" key="1">
    <citation type="submission" date="2019-08" db="EMBL/GenBank/DDBJ databases">
        <title>Complete genome sequence of Thermosulfurimonas marina SU872T, an anaerobic thermophilic chemolithoautotrophic bacterium isolated from a shallow marine hydrothermal vent.</title>
        <authorList>
            <person name="Allioux M."/>
            <person name="Jebbar M."/>
            <person name="Slobodkina G."/>
            <person name="Slobodkin A."/>
            <person name="Moalic Y."/>
            <person name="Frolova A."/>
            <person name="Shao Z."/>
            <person name="Alain K."/>
        </authorList>
    </citation>
    <scope>NUCLEOTIDE SEQUENCE [LARGE SCALE GENOMIC DNA]</scope>
    <source>
        <strain evidence="14 15">SU872</strain>
    </source>
</reference>
<dbReference type="PANTHER" id="PTHR11088:SF60">
    <property type="entry name" value="TRNA DIMETHYLALLYLTRANSFERASE"/>
    <property type="match status" value="1"/>
</dbReference>
<keyword evidence="8 10" id="KW-0460">Magnesium</keyword>
<feature type="site" description="Interaction with substrate tRNA" evidence="10">
    <location>
        <position position="132"/>
    </location>
</feature>
<comment type="function">
    <text evidence="2 10 12">Catalyzes the transfer of a dimethylallyl group onto the adenine at position 37 in tRNAs that read codons beginning with uridine, leading to the formation of N6-(dimethylallyl)adenosine (i(6)A).</text>
</comment>
<name>A0A6H1WTU8_9BACT</name>
<evidence type="ECO:0000256" key="12">
    <source>
        <dbReference type="RuleBase" id="RU003784"/>
    </source>
</evidence>
<keyword evidence="15" id="KW-1185">Reference proteome</keyword>
<comment type="cofactor">
    <cofactor evidence="1 10">
        <name>Mg(2+)</name>
        <dbReference type="ChEBI" id="CHEBI:18420"/>
    </cofactor>
</comment>
<comment type="catalytic activity">
    <reaction evidence="9 10 11">
        <text>adenosine(37) in tRNA + dimethylallyl diphosphate = N(6)-dimethylallyladenosine(37) in tRNA + diphosphate</text>
        <dbReference type="Rhea" id="RHEA:26482"/>
        <dbReference type="Rhea" id="RHEA-COMP:10162"/>
        <dbReference type="Rhea" id="RHEA-COMP:10375"/>
        <dbReference type="ChEBI" id="CHEBI:33019"/>
        <dbReference type="ChEBI" id="CHEBI:57623"/>
        <dbReference type="ChEBI" id="CHEBI:74411"/>
        <dbReference type="ChEBI" id="CHEBI:74415"/>
        <dbReference type="EC" id="2.5.1.75"/>
    </reaction>
</comment>
<dbReference type="GO" id="GO:0006400">
    <property type="term" value="P:tRNA modification"/>
    <property type="evidence" value="ECO:0007669"/>
    <property type="project" value="TreeGrafter"/>
</dbReference>
<gene>
    <name evidence="10 14" type="primary">miaA</name>
    <name evidence="14" type="ORF">FVE67_07355</name>
</gene>
<evidence type="ECO:0000313" key="14">
    <source>
        <dbReference type="EMBL" id="QJA06622.1"/>
    </source>
</evidence>
<organism evidence="14 15">
    <name type="scientific">Thermosulfurimonas marina</name>
    <dbReference type="NCBI Taxonomy" id="2047767"/>
    <lineage>
        <taxon>Bacteria</taxon>
        <taxon>Pseudomonadati</taxon>
        <taxon>Thermodesulfobacteriota</taxon>
        <taxon>Thermodesulfobacteria</taxon>
        <taxon>Thermodesulfobacteriales</taxon>
        <taxon>Thermodesulfobacteriaceae</taxon>
        <taxon>Thermosulfurimonas</taxon>
    </lineage>
</organism>
<dbReference type="NCBIfam" id="TIGR00174">
    <property type="entry name" value="miaA"/>
    <property type="match status" value="1"/>
</dbReference>
<keyword evidence="5 10" id="KW-0819">tRNA processing</keyword>
<proteinExistence type="inferred from homology"/>
<comment type="caution">
    <text evidence="10">Lacks conserved residue(s) required for the propagation of feature annotation.</text>
</comment>
<comment type="subunit">
    <text evidence="10">Monomer.</text>
</comment>
<evidence type="ECO:0000256" key="2">
    <source>
        <dbReference type="ARBA" id="ARBA00003213"/>
    </source>
</evidence>
<sequence>MNSTAVSAESEKPRVVAVVGPTGVGKSALAIELAERFGGEVVNFDSVQVYRGLDIGTAKPGPEERSRVPHHLFDFLEPWEEFNAAAYAEKAQRVVREIVARGRLPVLAGGTGLYLKALLHGLFPVEVPREIREALRQRLEKAGLSALYAELSRVDPEAARRIHPHDRVRVLRALEVFYATGRPFSALAREHAFRESRFQALKIGLYLPREELYRRLEARVEEMLSRGLLEEVRGLLSRGLSPELKPLQSIGYRHMIAYLTGKLPWEEAVRLMKRDTRRYAKRQLTWFRADPEVHWFQPQEKEKIFRLVEKFLSS</sequence>
<feature type="binding site" evidence="10">
    <location>
        <begin position="22"/>
        <end position="27"/>
    </location>
    <ligand>
        <name>substrate</name>
    </ligand>
</feature>
<keyword evidence="7 10" id="KW-0067">ATP-binding</keyword>
<evidence type="ECO:0000256" key="10">
    <source>
        <dbReference type="HAMAP-Rule" id="MF_00185"/>
    </source>
</evidence>
<dbReference type="EMBL" id="CP042909">
    <property type="protein sequence ID" value="QJA06622.1"/>
    <property type="molecule type" value="Genomic_DNA"/>
</dbReference>
<dbReference type="Pfam" id="PF01715">
    <property type="entry name" value="IPPT"/>
    <property type="match status" value="1"/>
</dbReference>
<keyword evidence="6 10" id="KW-0547">Nucleotide-binding</keyword>
<evidence type="ECO:0000256" key="1">
    <source>
        <dbReference type="ARBA" id="ARBA00001946"/>
    </source>
</evidence>
<evidence type="ECO:0000313" key="15">
    <source>
        <dbReference type="Proteomes" id="UP000501253"/>
    </source>
</evidence>
<dbReference type="InterPro" id="IPR039657">
    <property type="entry name" value="Dimethylallyltransferase"/>
</dbReference>
<feature type="region of interest" description="Interaction with substrate tRNA" evidence="10">
    <location>
        <begin position="45"/>
        <end position="48"/>
    </location>
</feature>
<dbReference type="GO" id="GO:0052381">
    <property type="term" value="F:tRNA dimethylallyltransferase activity"/>
    <property type="evidence" value="ECO:0007669"/>
    <property type="project" value="UniProtKB-UniRule"/>
</dbReference>
<evidence type="ECO:0000256" key="3">
    <source>
        <dbReference type="ARBA" id="ARBA00005842"/>
    </source>
</evidence>
<dbReference type="AlphaFoldDB" id="A0A6H1WTU8"/>
<feature type="site" description="Interaction with substrate tRNA" evidence="10">
    <location>
        <position position="111"/>
    </location>
</feature>
<dbReference type="Gene3D" id="1.10.20.140">
    <property type="match status" value="1"/>
</dbReference>
<evidence type="ECO:0000256" key="8">
    <source>
        <dbReference type="ARBA" id="ARBA00022842"/>
    </source>
</evidence>
<evidence type="ECO:0000256" key="7">
    <source>
        <dbReference type="ARBA" id="ARBA00022840"/>
    </source>
</evidence>
<comment type="similarity">
    <text evidence="3 10 13">Belongs to the IPP transferase family.</text>
</comment>
<accession>A0A6H1WTU8</accession>
<dbReference type="Gene3D" id="3.40.50.300">
    <property type="entry name" value="P-loop containing nucleotide triphosphate hydrolases"/>
    <property type="match status" value="1"/>
</dbReference>
<dbReference type="InterPro" id="IPR027417">
    <property type="entry name" value="P-loop_NTPase"/>
</dbReference>
<dbReference type="CDD" id="cd02019">
    <property type="entry name" value="NK"/>
    <property type="match status" value="1"/>
</dbReference>
<dbReference type="InterPro" id="IPR018022">
    <property type="entry name" value="IPT"/>
</dbReference>
<dbReference type="PANTHER" id="PTHR11088">
    <property type="entry name" value="TRNA DIMETHYLALLYLTRANSFERASE"/>
    <property type="match status" value="1"/>
</dbReference>
<evidence type="ECO:0000256" key="11">
    <source>
        <dbReference type="RuleBase" id="RU003783"/>
    </source>
</evidence>
<protein>
    <recommendedName>
        <fullName evidence="10">tRNA dimethylallyltransferase</fullName>
        <ecNumber evidence="10">2.5.1.75</ecNumber>
    </recommendedName>
    <alternativeName>
        <fullName evidence="10">Dimethylallyl diphosphate:tRNA dimethylallyltransferase</fullName>
        <shortName evidence="10">DMAPP:tRNA dimethylallyltransferase</shortName>
        <shortName evidence="10">DMATase</shortName>
    </alternativeName>
    <alternativeName>
        <fullName evidence="10">Isopentenyl-diphosphate:tRNA isopentenyltransferase</fullName>
        <shortName evidence="10">IPP transferase</shortName>
        <shortName evidence="10">IPPT</shortName>
        <shortName evidence="10">IPTase</shortName>
    </alternativeName>
</protein>
<dbReference type="HAMAP" id="MF_00185">
    <property type="entry name" value="IPP_trans"/>
    <property type="match status" value="1"/>
</dbReference>
<dbReference type="GO" id="GO:0005524">
    <property type="term" value="F:ATP binding"/>
    <property type="evidence" value="ECO:0007669"/>
    <property type="project" value="UniProtKB-UniRule"/>
</dbReference>
<dbReference type="EC" id="2.5.1.75" evidence="10"/>
<dbReference type="FunFam" id="1.10.20.140:FF:000001">
    <property type="entry name" value="tRNA dimethylallyltransferase"/>
    <property type="match status" value="1"/>
</dbReference>
<dbReference type="SUPFAM" id="SSF52540">
    <property type="entry name" value="P-loop containing nucleoside triphosphate hydrolases"/>
    <property type="match status" value="2"/>
</dbReference>
<evidence type="ECO:0000256" key="13">
    <source>
        <dbReference type="RuleBase" id="RU003785"/>
    </source>
</evidence>